<dbReference type="Pfam" id="PF14214">
    <property type="entry name" value="Helitron_like_N"/>
    <property type="match status" value="2"/>
</dbReference>
<dbReference type="InterPro" id="IPR025476">
    <property type="entry name" value="Helitron_helicase-like"/>
</dbReference>
<evidence type="ECO:0000259" key="1">
    <source>
        <dbReference type="Pfam" id="PF14214"/>
    </source>
</evidence>
<protein>
    <recommendedName>
        <fullName evidence="1">Helitron helicase-like domain-containing protein</fullName>
    </recommendedName>
</protein>
<sequence length="179" mass="20650">MRRAYYTHQKYQKQLRREHYQGMMDSIISGVQLGSKVGRRLYLLATFIGSPRDLRHLYMDSMALVQEYGKPDIFLTMTVFKAKLSILNDRIMSGEIFGKVVSVVHVIEFQKHGPPHAHFLIIFQLAYKYLSPEAYDRIVSAELPDRKEDPYLSSLVLKHMMHGPCGSVNQKNVCMVNGK</sequence>
<proteinExistence type="predicted"/>
<dbReference type="Proteomes" id="UP001454036">
    <property type="component" value="Unassembled WGS sequence"/>
</dbReference>
<keyword evidence="3" id="KW-1185">Reference proteome</keyword>
<dbReference type="AlphaFoldDB" id="A0AAV3RRD1"/>
<name>A0AAV3RRD1_LITER</name>
<organism evidence="2 3">
    <name type="scientific">Lithospermum erythrorhizon</name>
    <name type="common">Purple gromwell</name>
    <name type="synonym">Lithospermum officinale var. erythrorhizon</name>
    <dbReference type="NCBI Taxonomy" id="34254"/>
    <lineage>
        <taxon>Eukaryota</taxon>
        <taxon>Viridiplantae</taxon>
        <taxon>Streptophyta</taxon>
        <taxon>Embryophyta</taxon>
        <taxon>Tracheophyta</taxon>
        <taxon>Spermatophyta</taxon>
        <taxon>Magnoliopsida</taxon>
        <taxon>eudicotyledons</taxon>
        <taxon>Gunneridae</taxon>
        <taxon>Pentapetalae</taxon>
        <taxon>asterids</taxon>
        <taxon>lamiids</taxon>
        <taxon>Boraginales</taxon>
        <taxon>Boraginaceae</taxon>
        <taxon>Boraginoideae</taxon>
        <taxon>Lithospermeae</taxon>
        <taxon>Lithospermum</taxon>
    </lineage>
</organism>
<feature type="domain" description="Helitron helicase-like" evidence="1">
    <location>
        <begin position="79"/>
        <end position="121"/>
    </location>
</feature>
<dbReference type="EMBL" id="BAABME010010898">
    <property type="protein sequence ID" value="GAA0182862.1"/>
    <property type="molecule type" value="Genomic_DNA"/>
</dbReference>
<accession>A0AAV3RRD1</accession>
<evidence type="ECO:0000313" key="2">
    <source>
        <dbReference type="EMBL" id="GAA0182862.1"/>
    </source>
</evidence>
<reference evidence="2 3" key="1">
    <citation type="submission" date="2024-01" db="EMBL/GenBank/DDBJ databases">
        <title>The complete chloroplast genome sequence of Lithospermum erythrorhizon: insights into the phylogenetic relationship among Boraginaceae species and the maternal lineages of purple gromwells.</title>
        <authorList>
            <person name="Okada T."/>
            <person name="Watanabe K."/>
        </authorList>
    </citation>
    <scope>NUCLEOTIDE SEQUENCE [LARGE SCALE GENOMIC DNA]</scope>
</reference>
<gene>
    <name evidence="2" type="ORF">LIER_30444</name>
</gene>
<comment type="caution">
    <text evidence="2">The sequence shown here is derived from an EMBL/GenBank/DDBJ whole genome shotgun (WGS) entry which is preliminary data.</text>
</comment>
<feature type="domain" description="Helitron helicase-like" evidence="1">
    <location>
        <begin position="6"/>
        <end position="78"/>
    </location>
</feature>
<evidence type="ECO:0000313" key="3">
    <source>
        <dbReference type="Proteomes" id="UP001454036"/>
    </source>
</evidence>